<dbReference type="Proteomes" id="UP001443914">
    <property type="component" value="Unassembled WGS sequence"/>
</dbReference>
<name>A0AAW1I1R1_SAPOF</name>
<protein>
    <submittedName>
        <fullName evidence="1">Uncharacterized protein</fullName>
    </submittedName>
</protein>
<dbReference type="PANTHER" id="PTHR33168">
    <property type="entry name" value="STRESS INDUCED PROTEIN-RELATED"/>
    <property type="match status" value="1"/>
</dbReference>
<reference evidence="1" key="1">
    <citation type="submission" date="2024-03" db="EMBL/GenBank/DDBJ databases">
        <title>WGS assembly of Saponaria officinalis var. Norfolk2.</title>
        <authorList>
            <person name="Jenkins J."/>
            <person name="Shu S."/>
            <person name="Grimwood J."/>
            <person name="Barry K."/>
            <person name="Goodstein D."/>
            <person name="Schmutz J."/>
            <person name="Leebens-Mack J."/>
            <person name="Osbourn A."/>
        </authorList>
    </citation>
    <scope>NUCLEOTIDE SEQUENCE [LARGE SCALE GENOMIC DNA]</scope>
    <source>
        <strain evidence="1">JIC</strain>
    </source>
</reference>
<gene>
    <name evidence="1" type="ORF">RND81_10G081200</name>
</gene>
<proteinExistence type="predicted"/>
<accession>A0AAW1I1R1</accession>
<sequence length="129" mass="15253">MGIKDWNTQKSQSFTFGRSNSSSKQQCIKLGKTSCHRGHEYRKIERSRWKMLWMKIKKEKQRFLSSNNNIINYNSNNNQSSIVVAYDAEAYARNFDEGFECKEPEYLTRSFSARFADPSRIVCKKRFLT</sequence>
<evidence type="ECO:0000313" key="1">
    <source>
        <dbReference type="EMBL" id="KAK9682542.1"/>
    </source>
</evidence>
<evidence type="ECO:0000313" key="2">
    <source>
        <dbReference type="Proteomes" id="UP001443914"/>
    </source>
</evidence>
<dbReference type="AlphaFoldDB" id="A0AAW1I1R1"/>
<comment type="caution">
    <text evidence="1">The sequence shown here is derived from an EMBL/GenBank/DDBJ whole genome shotgun (WGS) entry which is preliminary data.</text>
</comment>
<dbReference type="EMBL" id="JBDFQZ010000010">
    <property type="protein sequence ID" value="KAK9682542.1"/>
    <property type="molecule type" value="Genomic_DNA"/>
</dbReference>
<keyword evidence="2" id="KW-1185">Reference proteome</keyword>
<organism evidence="1 2">
    <name type="scientific">Saponaria officinalis</name>
    <name type="common">Common soapwort</name>
    <name type="synonym">Lychnis saponaria</name>
    <dbReference type="NCBI Taxonomy" id="3572"/>
    <lineage>
        <taxon>Eukaryota</taxon>
        <taxon>Viridiplantae</taxon>
        <taxon>Streptophyta</taxon>
        <taxon>Embryophyta</taxon>
        <taxon>Tracheophyta</taxon>
        <taxon>Spermatophyta</taxon>
        <taxon>Magnoliopsida</taxon>
        <taxon>eudicotyledons</taxon>
        <taxon>Gunneridae</taxon>
        <taxon>Pentapetalae</taxon>
        <taxon>Caryophyllales</taxon>
        <taxon>Caryophyllaceae</taxon>
        <taxon>Caryophylleae</taxon>
        <taxon>Saponaria</taxon>
    </lineage>
</organism>